<dbReference type="Pfam" id="PF13462">
    <property type="entry name" value="Thioredoxin_4"/>
    <property type="match status" value="1"/>
</dbReference>
<reference evidence="3 4" key="1">
    <citation type="journal article" date="2017" name="Int. J. Syst. Evol. Microbiol.">
        <title>Rouxiella badensis sp. nov. and Rouxiella silvae sp. nov. isolated from peat bog soil in Germany and emendation of the genus description.</title>
        <authorList>
            <person name="Le Fleche-Mateos A."/>
            <person name="Kugler J.H."/>
            <person name="Hansen S.H."/>
            <person name="Syldatk C."/>
            <person name="Hausmann R."/>
            <person name="Lomprez F."/>
            <person name="Vandenbogaert M."/>
            <person name="Manuguerra J.C."/>
            <person name="Grimont P.A."/>
        </authorList>
    </citation>
    <scope>NUCLEOTIDE SEQUENCE [LARGE SCALE GENOMIC DNA]</scope>
    <source>
        <strain evidence="3 4">213</strain>
    </source>
</reference>
<dbReference type="EMBL" id="MRWD01000067">
    <property type="protein sequence ID" value="ORJ19235.1"/>
    <property type="molecule type" value="Genomic_DNA"/>
</dbReference>
<accession>A0ABX3TVI2</accession>
<dbReference type="PANTHER" id="PTHR35272:SF3">
    <property type="entry name" value="THIOL:DISULFIDE INTERCHANGE PROTEIN DSBC"/>
    <property type="match status" value="1"/>
</dbReference>
<dbReference type="SUPFAM" id="SSF52833">
    <property type="entry name" value="Thioredoxin-like"/>
    <property type="match status" value="1"/>
</dbReference>
<evidence type="ECO:0000256" key="1">
    <source>
        <dbReference type="SAM" id="SignalP"/>
    </source>
</evidence>
<evidence type="ECO:0000259" key="2">
    <source>
        <dbReference type="PROSITE" id="PS51352"/>
    </source>
</evidence>
<dbReference type="InterPro" id="IPR041205">
    <property type="entry name" value="ScsC_N"/>
</dbReference>
<dbReference type="Proteomes" id="UP000192722">
    <property type="component" value="Unassembled WGS sequence"/>
</dbReference>
<sequence length="263" mass="28368">MIRAIRFIPVVALLTGSAAIAAETQAVGFTPEQQATIGKIASDYLVQHPEVLIKVSQELQAKQRTQQQELMTDAVTKLQKQLMQVKGIPVLGPDNAKVTVTEFFDYQCIYCSHMAPTVESLIKNNPDVKFIFRDWPIFATHWKNSDIAALTGLNVYAQSGAKAYLQYHNGIYATGHDEGKLTTDDIALVAAKALKAVPTMTVSDNDYKVVVGKNDLLAQGIGVSGTPAFIIMPAQNATAKTITVVPGAATLDALQAAINRAKL</sequence>
<dbReference type="PROSITE" id="PS51352">
    <property type="entry name" value="THIOREDOXIN_2"/>
    <property type="match status" value="1"/>
</dbReference>
<dbReference type="InterPro" id="IPR012336">
    <property type="entry name" value="Thioredoxin-like_fold"/>
</dbReference>
<dbReference type="Pfam" id="PF18312">
    <property type="entry name" value="ScsC_N"/>
    <property type="match status" value="1"/>
</dbReference>
<dbReference type="Gene3D" id="3.40.30.10">
    <property type="entry name" value="Glutaredoxin"/>
    <property type="match status" value="1"/>
</dbReference>
<dbReference type="CDD" id="cd03023">
    <property type="entry name" value="DsbA_Com1_like"/>
    <property type="match status" value="1"/>
</dbReference>
<dbReference type="InterPro" id="IPR013766">
    <property type="entry name" value="Thioredoxin_domain"/>
</dbReference>
<proteinExistence type="predicted"/>
<evidence type="ECO:0000313" key="3">
    <source>
        <dbReference type="EMBL" id="ORJ19235.1"/>
    </source>
</evidence>
<gene>
    <name evidence="3" type="ORF">BS639_21230</name>
</gene>
<evidence type="ECO:0000313" key="4">
    <source>
        <dbReference type="Proteomes" id="UP000192722"/>
    </source>
</evidence>
<organism evidence="3 4">
    <name type="scientific">Rouxiella silvae</name>
    <dbReference type="NCBI Taxonomy" id="1646373"/>
    <lineage>
        <taxon>Bacteria</taxon>
        <taxon>Pseudomonadati</taxon>
        <taxon>Pseudomonadota</taxon>
        <taxon>Gammaproteobacteria</taxon>
        <taxon>Enterobacterales</taxon>
        <taxon>Yersiniaceae</taxon>
        <taxon>Rouxiella</taxon>
    </lineage>
</organism>
<feature type="domain" description="Thioredoxin" evidence="2">
    <location>
        <begin position="59"/>
        <end position="263"/>
    </location>
</feature>
<dbReference type="PANTHER" id="PTHR35272">
    <property type="entry name" value="THIOL:DISULFIDE INTERCHANGE PROTEIN DSBC-RELATED"/>
    <property type="match status" value="1"/>
</dbReference>
<keyword evidence="1" id="KW-0732">Signal</keyword>
<keyword evidence="4" id="KW-1185">Reference proteome</keyword>
<name>A0ABX3TVI2_9GAMM</name>
<feature type="signal peptide" evidence="1">
    <location>
        <begin position="1"/>
        <end position="21"/>
    </location>
</feature>
<dbReference type="InterPro" id="IPR036249">
    <property type="entry name" value="Thioredoxin-like_sf"/>
</dbReference>
<dbReference type="InterPro" id="IPR051470">
    <property type="entry name" value="Thiol:disulfide_interchange"/>
</dbReference>
<protein>
    <recommendedName>
        <fullName evidence="2">Thioredoxin domain-containing protein</fullName>
    </recommendedName>
</protein>
<feature type="chain" id="PRO_5045382864" description="Thioredoxin domain-containing protein" evidence="1">
    <location>
        <begin position="22"/>
        <end position="263"/>
    </location>
</feature>
<dbReference type="RefSeq" id="WP_084984273.1">
    <property type="nucleotide sequence ID" value="NZ_CBCSCF010000021.1"/>
</dbReference>
<comment type="caution">
    <text evidence="3">The sequence shown here is derived from an EMBL/GenBank/DDBJ whole genome shotgun (WGS) entry which is preliminary data.</text>
</comment>